<name>A0A1J1JIY7_PLAAG</name>
<accession>A0A1J1JIY7</accession>
<dbReference type="AlphaFoldDB" id="A0A1J1JIY7"/>
<gene>
    <name evidence="2" type="ORF">PLAM_3357</name>
</gene>
<feature type="transmembrane region" description="Helical" evidence="1">
    <location>
        <begin position="147"/>
        <end position="165"/>
    </location>
</feature>
<keyword evidence="1" id="KW-0812">Transmembrane</keyword>
<evidence type="ECO:0000256" key="1">
    <source>
        <dbReference type="SAM" id="Phobius"/>
    </source>
</evidence>
<sequence length="218" mass="25318">MESGKNMTLRYIVLISNYFGSQYLTENIQFVEFNSGKKIIRKGQISLCIIIPFALLWWLAVGNSAGFKFSFFCLIAVSLSCELMIGIFRDDEKSLKRTKNKVNSLRAFHESIINSIFLFFFGFLSIFSGYLLGFFPLHTVVVNGTTVGMIFSLFALIPCIQYIVLRLMLQLSGQMPWNITRFLDYCTERLILQRVGNRYRFIHRLVQEHFANLEIQKE</sequence>
<reference evidence="2" key="1">
    <citation type="submission" date="2015-09" db="EMBL/GenBank/DDBJ databases">
        <authorList>
            <person name="Jackson K.R."/>
            <person name="Lunt B.L."/>
            <person name="Fisher J.N.B."/>
            <person name="Gardner A.V."/>
            <person name="Bailey M.E."/>
            <person name="Deus L.M."/>
            <person name="Earl A.S."/>
            <person name="Gibby P.D."/>
            <person name="Hartmann K.A."/>
            <person name="Liu J.E."/>
            <person name="Manci A.M."/>
            <person name="Nielsen D.A."/>
            <person name="Solomon M.B."/>
            <person name="Breakwell D.P."/>
            <person name="Burnett S.H."/>
            <person name="Grose J.H."/>
        </authorList>
    </citation>
    <scope>NUCLEOTIDE SEQUENCE</scope>
    <source>
        <strain evidence="2">7805</strain>
    </source>
</reference>
<proteinExistence type="predicted"/>
<feature type="transmembrane region" description="Helical" evidence="1">
    <location>
        <begin position="111"/>
        <end position="135"/>
    </location>
</feature>
<organism evidence="2">
    <name type="scientific">Planktothrix agardhii</name>
    <name type="common">Oscillatoria agardhii</name>
    <dbReference type="NCBI Taxonomy" id="1160"/>
    <lineage>
        <taxon>Bacteria</taxon>
        <taxon>Bacillati</taxon>
        <taxon>Cyanobacteriota</taxon>
        <taxon>Cyanophyceae</taxon>
        <taxon>Oscillatoriophycideae</taxon>
        <taxon>Oscillatoriales</taxon>
        <taxon>Microcoleaceae</taxon>
        <taxon>Planktothrix</taxon>
    </lineage>
</organism>
<protein>
    <submittedName>
        <fullName evidence="2">Uncharacterized protein</fullName>
    </submittedName>
</protein>
<keyword evidence="1" id="KW-0472">Membrane</keyword>
<feature type="transmembrane region" description="Helical" evidence="1">
    <location>
        <begin position="69"/>
        <end position="90"/>
    </location>
</feature>
<evidence type="ECO:0000313" key="2">
    <source>
        <dbReference type="EMBL" id="CUM61323.1"/>
    </source>
</evidence>
<feature type="transmembrane region" description="Helical" evidence="1">
    <location>
        <begin position="45"/>
        <end position="63"/>
    </location>
</feature>
<keyword evidence="1" id="KW-1133">Transmembrane helix</keyword>
<dbReference type="EMBL" id="LO018304">
    <property type="protein sequence ID" value="CUM61323.1"/>
    <property type="molecule type" value="Genomic_DNA"/>
</dbReference>